<dbReference type="AlphaFoldDB" id="A0A7G2D6Q6"/>
<keyword evidence="1" id="KW-0812">Transmembrane</keyword>
<evidence type="ECO:0000256" key="1">
    <source>
        <dbReference type="SAM" id="Phobius"/>
    </source>
</evidence>
<keyword evidence="1" id="KW-0472">Membrane</keyword>
<proteinExistence type="predicted"/>
<evidence type="ECO:0000313" key="3">
    <source>
        <dbReference type="Proteomes" id="UP000516304"/>
    </source>
</evidence>
<accession>A0A7G2D6Q6</accession>
<reference evidence="2 3" key="1">
    <citation type="submission" date="2020-09" db="EMBL/GenBank/DDBJ databases">
        <authorList>
            <person name="Courtine D."/>
        </authorList>
    </citation>
    <scope>NUCLEOTIDE SEQUENCE [LARGE SCALE GENOMIC DNA]</scope>
    <source>
        <strain evidence="2 3">IRI35c</strain>
    </source>
</reference>
<gene>
    <name evidence="2" type="ORF">TIRI35C_0149</name>
</gene>
<dbReference type="KEGG" id="tcq:TIRI35C_0149"/>
<name>A0A7G2D6Q6_9EURY</name>
<sequence length="49" mass="5489">MKPKFVTMATLGGARYIYRAHHRGMLMLLLTGATIDNCMSGVFICQLKK</sequence>
<dbReference type="EMBL" id="LR881183">
    <property type="protein sequence ID" value="CAD5243303.1"/>
    <property type="molecule type" value="Genomic_DNA"/>
</dbReference>
<evidence type="ECO:0000313" key="2">
    <source>
        <dbReference type="EMBL" id="CAD5243303.1"/>
    </source>
</evidence>
<keyword evidence="1" id="KW-1133">Transmembrane helix</keyword>
<feature type="transmembrane region" description="Helical" evidence="1">
    <location>
        <begin position="25"/>
        <end position="45"/>
    </location>
</feature>
<keyword evidence="3" id="KW-1185">Reference proteome</keyword>
<protein>
    <submittedName>
        <fullName evidence="2">Uncharacterized protein</fullName>
    </submittedName>
</protein>
<dbReference type="Proteomes" id="UP000516304">
    <property type="component" value="Chromosome TIRI35C"/>
</dbReference>
<organism evidence="2 3">
    <name type="scientific">Thermococcus camini</name>
    <dbReference type="NCBI Taxonomy" id="2016373"/>
    <lineage>
        <taxon>Archaea</taxon>
        <taxon>Methanobacteriati</taxon>
        <taxon>Methanobacteriota</taxon>
        <taxon>Thermococci</taxon>
        <taxon>Thermococcales</taxon>
        <taxon>Thermococcaceae</taxon>
        <taxon>Thermococcus</taxon>
    </lineage>
</organism>